<dbReference type="RefSeq" id="XP_022396020.1">
    <property type="nucleotide sequence ID" value="XM_022545159.1"/>
</dbReference>
<protein>
    <submittedName>
        <fullName evidence="1">Uncharacterized protein</fullName>
    </submittedName>
</protein>
<organism evidence="1 2">
    <name type="scientific">Aspergillus glaucus CBS 516.65</name>
    <dbReference type="NCBI Taxonomy" id="1160497"/>
    <lineage>
        <taxon>Eukaryota</taxon>
        <taxon>Fungi</taxon>
        <taxon>Dikarya</taxon>
        <taxon>Ascomycota</taxon>
        <taxon>Pezizomycotina</taxon>
        <taxon>Eurotiomycetes</taxon>
        <taxon>Eurotiomycetidae</taxon>
        <taxon>Eurotiales</taxon>
        <taxon>Aspergillaceae</taxon>
        <taxon>Aspergillus</taxon>
        <taxon>Aspergillus subgen. Aspergillus</taxon>
    </lineage>
</organism>
<accession>A0A1L9V646</accession>
<reference evidence="2" key="1">
    <citation type="journal article" date="2017" name="Genome Biol.">
        <title>Comparative genomics reveals high biological diversity and specific adaptations in the industrially and medically important fungal genus Aspergillus.</title>
        <authorList>
            <person name="de Vries R.P."/>
            <person name="Riley R."/>
            <person name="Wiebenga A."/>
            <person name="Aguilar-Osorio G."/>
            <person name="Amillis S."/>
            <person name="Uchima C.A."/>
            <person name="Anderluh G."/>
            <person name="Asadollahi M."/>
            <person name="Askin M."/>
            <person name="Barry K."/>
            <person name="Battaglia E."/>
            <person name="Bayram O."/>
            <person name="Benocci T."/>
            <person name="Braus-Stromeyer S.A."/>
            <person name="Caldana C."/>
            <person name="Canovas D."/>
            <person name="Cerqueira G.C."/>
            <person name="Chen F."/>
            <person name="Chen W."/>
            <person name="Choi C."/>
            <person name="Clum A."/>
            <person name="Dos Santos R.A."/>
            <person name="Damasio A.R."/>
            <person name="Diallinas G."/>
            <person name="Emri T."/>
            <person name="Fekete E."/>
            <person name="Flipphi M."/>
            <person name="Freyberg S."/>
            <person name="Gallo A."/>
            <person name="Gournas C."/>
            <person name="Habgood R."/>
            <person name="Hainaut M."/>
            <person name="Harispe M.L."/>
            <person name="Henrissat B."/>
            <person name="Hilden K.S."/>
            <person name="Hope R."/>
            <person name="Hossain A."/>
            <person name="Karabika E."/>
            <person name="Karaffa L."/>
            <person name="Karanyi Z."/>
            <person name="Krasevec N."/>
            <person name="Kuo A."/>
            <person name="Kusch H."/>
            <person name="LaButti K."/>
            <person name="Lagendijk E.L."/>
            <person name="Lapidus A."/>
            <person name="Levasseur A."/>
            <person name="Lindquist E."/>
            <person name="Lipzen A."/>
            <person name="Logrieco A.F."/>
            <person name="MacCabe A."/>
            <person name="Maekelae M.R."/>
            <person name="Malavazi I."/>
            <person name="Melin P."/>
            <person name="Meyer V."/>
            <person name="Mielnichuk N."/>
            <person name="Miskei M."/>
            <person name="Molnar A.P."/>
            <person name="Mule G."/>
            <person name="Ngan C.Y."/>
            <person name="Orejas M."/>
            <person name="Orosz E."/>
            <person name="Ouedraogo J.P."/>
            <person name="Overkamp K.M."/>
            <person name="Park H.-S."/>
            <person name="Perrone G."/>
            <person name="Piumi F."/>
            <person name="Punt P.J."/>
            <person name="Ram A.F."/>
            <person name="Ramon A."/>
            <person name="Rauscher S."/>
            <person name="Record E."/>
            <person name="Riano-Pachon D.M."/>
            <person name="Robert V."/>
            <person name="Roehrig J."/>
            <person name="Ruller R."/>
            <person name="Salamov A."/>
            <person name="Salih N.S."/>
            <person name="Samson R.A."/>
            <person name="Sandor E."/>
            <person name="Sanguinetti M."/>
            <person name="Schuetze T."/>
            <person name="Sepcic K."/>
            <person name="Shelest E."/>
            <person name="Sherlock G."/>
            <person name="Sophianopoulou V."/>
            <person name="Squina F.M."/>
            <person name="Sun H."/>
            <person name="Susca A."/>
            <person name="Todd R.B."/>
            <person name="Tsang A."/>
            <person name="Unkles S.E."/>
            <person name="van de Wiele N."/>
            <person name="van Rossen-Uffink D."/>
            <person name="Oliveira J.V."/>
            <person name="Vesth T.C."/>
            <person name="Visser J."/>
            <person name="Yu J.-H."/>
            <person name="Zhou M."/>
            <person name="Andersen M.R."/>
            <person name="Archer D.B."/>
            <person name="Baker S.E."/>
            <person name="Benoit I."/>
            <person name="Brakhage A.A."/>
            <person name="Braus G.H."/>
            <person name="Fischer R."/>
            <person name="Frisvad J.C."/>
            <person name="Goldman G.H."/>
            <person name="Houbraken J."/>
            <person name="Oakley B."/>
            <person name="Pocsi I."/>
            <person name="Scazzocchio C."/>
            <person name="Seiboth B."/>
            <person name="vanKuyk P.A."/>
            <person name="Wortman J."/>
            <person name="Dyer P.S."/>
            <person name="Grigoriev I.V."/>
        </authorList>
    </citation>
    <scope>NUCLEOTIDE SEQUENCE [LARGE SCALE GENOMIC DNA]</scope>
    <source>
        <strain evidence="2">CBS 516.65</strain>
    </source>
</reference>
<dbReference type="PANTHER" id="PTHR38797:SF4">
    <property type="entry name" value="NUCLEAR PORE COMPLEX PROTEIN NUP85"/>
    <property type="match status" value="1"/>
</dbReference>
<proteinExistence type="predicted"/>
<dbReference type="STRING" id="1160497.A0A1L9V646"/>
<dbReference type="InterPro" id="IPR053204">
    <property type="entry name" value="Oxopyrrolidines_Biosynth-assoc"/>
</dbReference>
<evidence type="ECO:0000313" key="1">
    <source>
        <dbReference type="EMBL" id="OJJ79322.1"/>
    </source>
</evidence>
<dbReference type="InterPro" id="IPR022085">
    <property type="entry name" value="OpdG"/>
</dbReference>
<dbReference type="AlphaFoldDB" id="A0A1L9V646"/>
<dbReference type="OrthoDB" id="3350591at2759"/>
<sequence>MSLQLKFDDDDPWIIEEKMFSRLNDYLQPSSIKSALDTAQALDALFPTHRSDVDQPESEPREPPESFLLHPWPLILYTAAQIPHDHPSQERFAELIKTLKGLVSKTPIVSIDGHDAKLWGDLPYMYWTIWEELDRMPACDENSKQRWRNASCFLARLTRDRTYDWFSLAISQVGGCLEGHSVPRHAHAHRRDAVTQFIPERDEDIDLALDWLSICGHLLFNLDEEVEWSGGGPLWNGKAGLCPERWQFWKERFGELGEFDGVDERTRELARKIIDKIESIEKEAKARDD</sequence>
<gene>
    <name evidence="1" type="ORF">ASPGLDRAFT_40023</name>
</gene>
<evidence type="ECO:0000313" key="2">
    <source>
        <dbReference type="Proteomes" id="UP000184300"/>
    </source>
</evidence>
<dbReference type="EMBL" id="KV878919">
    <property type="protein sequence ID" value="OJJ79322.1"/>
    <property type="molecule type" value="Genomic_DNA"/>
</dbReference>
<dbReference type="GeneID" id="34461420"/>
<dbReference type="Pfam" id="PF12311">
    <property type="entry name" value="DUF3632"/>
    <property type="match status" value="1"/>
</dbReference>
<dbReference type="Proteomes" id="UP000184300">
    <property type="component" value="Unassembled WGS sequence"/>
</dbReference>
<name>A0A1L9V646_ASPGL</name>
<dbReference type="PANTHER" id="PTHR38797">
    <property type="entry name" value="NUCLEAR PORE COMPLEX PROTEIN NUP85-RELATED"/>
    <property type="match status" value="1"/>
</dbReference>
<dbReference type="VEuPathDB" id="FungiDB:ASPGLDRAFT_40023"/>
<keyword evidence="2" id="KW-1185">Reference proteome</keyword>